<evidence type="ECO:0000256" key="4">
    <source>
        <dbReference type="ARBA" id="ARBA00022692"/>
    </source>
</evidence>
<reference evidence="9" key="1">
    <citation type="submission" date="2018-05" db="EMBL/GenBank/DDBJ databases">
        <authorList>
            <person name="Lanie J.A."/>
            <person name="Ng W.-L."/>
            <person name="Kazmierczak K.M."/>
            <person name="Andrzejewski T.M."/>
            <person name="Davidsen T.M."/>
            <person name="Wayne K.J."/>
            <person name="Tettelin H."/>
            <person name="Glass J.I."/>
            <person name="Rusch D."/>
            <person name="Podicherti R."/>
            <person name="Tsui H.-C.T."/>
            <person name="Winkler M.E."/>
        </authorList>
    </citation>
    <scope>NUCLEOTIDE SEQUENCE</scope>
</reference>
<name>A0A381R5M1_9ZZZZ</name>
<feature type="domain" description="ABC transmembrane type-1" evidence="8">
    <location>
        <begin position="138"/>
        <end position="354"/>
    </location>
</feature>
<dbReference type="GO" id="GO:0005886">
    <property type="term" value="C:plasma membrane"/>
    <property type="evidence" value="ECO:0007669"/>
    <property type="project" value="UniProtKB-SubCell"/>
</dbReference>
<feature type="non-terminal residue" evidence="9">
    <location>
        <position position="1"/>
    </location>
</feature>
<dbReference type="PANTHER" id="PTHR30465">
    <property type="entry name" value="INNER MEMBRANE ABC TRANSPORTER"/>
    <property type="match status" value="1"/>
</dbReference>
<feature type="transmembrane region" description="Helical" evidence="7">
    <location>
        <begin position="328"/>
        <end position="349"/>
    </location>
</feature>
<evidence type="ECO:0000256" key="2">
    <source>
        <dbReference type="ARBA" id="ARBA00022448"/>
    </source>
</evidence>
<dbReference type="PROSITE" id="PS50928">
    <property type="entry name" value="ABC_TM1"/>
    <property type="match status" value="1"/>
</dbReference>
<dbReference type="InterPro" id="IPR035906">
    <property type="entry name" value="MetI-like_sf"/>
</dbReference>
<comment type="subcellular location">
    <subcellularLocation>
        <location evidence="1">Cell membrane</location>
        <topology evidence="1">Multi-pass membrane protein</topology>
    </subcellularLocation>
</comment>
<sequence>VPNERNTTLIRDEEAAVKSRGEALRDYVIRRLLLMIPTFLGITLVTFTLLQFVPGGQIDQIRMDLAGAGGGGEVGGGGGAIAQLVIPEDQLAQLTEYYGFDQPLPVAYASWLWDVVRLDFGESFRYSEPVLQVIRERLPVSIYYGLITAFLTYGICIPLGILKAIKHRTNVDNLTSVLIFVGYAVPGFALGAVLSNLLAVRFEIFPLGGFQSVGAAELSFLARIWDIMWHSVLPLIAYLAGAFAVTTMLMKNSLIENMSADYVKTALAKGLSWRRTVFVHALRNSLIPMATSVGTLLGIFLTGSFLIERVFSIQGVGLLSFEAIQARDFPVVLGFLVISSVLLMVGNLISDLAVAFVDPRVRFE</sequence>
<protein>
    <recommendedName>
        <fullName evidence="8">ABC transmembrane type-1 domain-containing protein</fullName>
    </recommendedName>
</protein>
<keyword evidence="6 7" id="KW-0472">Membrane</keyword>
<evidence type="ECO:0000259" key="8">
    <source>
        <dbReference type="PROSITE" id="PS50928"/>
    </source>
</evidence>
<dbReference type="InterPro" id="IPR000515">
    <property type="entry name" value="MetI-like"/>
</dbReference>
<feature type="transmembrane region" description="Helical" evidence="7">
    <location>
        <begin position="32"/>
        <end position="53"/>
    </location>
</feature>
<feature type="transmembrane region" description="Helical" evidence="7">
    <location>
        <begin position="232"/>
        <end position="250"/>
    </location>
</feature>
<dbReference type="EMBL" id="UINC01001705">
    <property type="protein sequence ID" value="SUZ86972.1"/>
    <property type="molecule type" value="Genomic_DNA"/>
</dbReference>
<evidence type="ECO:0000256" key="5">
    <source>
        <dbReference type="ARBA" id="ARBA00022989"/>
    </source>
</evidence>
<dbReference type="SUPFAM" id="SSF161098">
    <property type="entry name" value="MetI-like"/>
    <property type="match status" value="1"/>
</dbReference>
<evidence type="ECO:0000256" key="3">
    <source>
        <dbReference type="ARBA" id="ARBA00022475"/>
    </source>
</evidence>
<keyword evidence="4 7" id="KW-0812">Transmembrane</keyword>
<keyword evidence="3" id="KW-1003">Cell membrane</keyword>
<proteinExistence type="predicted"/>
<dbReference type="Pfam" id="PF00528">
    <property type="entry name" value="BPD_transp_1"/>
    <property type="match status" value="1"/>
</dbReference>
<evidence type="ECO:0000256" key="7">
    <source>
        <dbReference type="SAM" id="Phobius"/>
    </source>
</evidence>
<feature type="transmembrane region" description="Helical" evidence="7">
    <location>
        <begin position="286"/>
        <end position="307"/>
    </location>
</feature>
<dbReference type="Gene3D" id="1.10.3720.10">
    <property type="entry name" value="MetI-like"/>
    <property type="match status" value="1"/>
</dbReference>
<organism evidence="9">
    <name type="scientific">marine metagenome</name>
    <dbReference type="NCBI Taxonomy" id="408172"/>
    <lineage>
        <taxon>unclassified sequences</taxon>
        <taxon>metagenomes</taxon>
        <taxon>ecological metagenomes</taxon>
    </lineage>
</organism>
<dbReference type="GO" id="GO:0042884">
    <property type="term" value="P:microcin transport"/>
    <property type="evidence" value="ECO:0007669"/>
    <property type="project" value="TreeGrafter"/>
</dbReference>
<gene>
    <name evidence="9" type="ORF">METZ01_LOCUS39826</name>
</gene>
<evidence type="ECO:0000313" key="9">
    <source>
        <dbReference type="EMBL" id="SUZ86972.1"/>
    </source>
</evidence>
<dbReference type="AlphaFoldDB" id="A0A381R5M1"/>
<accession>A0A381R5M1</accession>
<evidence type="ECO:0000256" key="6">
    <source>
        <dbReference type="ARBA" id="ARBA00023136"/>
    </source>
</evidence>
<dbReference type="GO" id="GO:0055085">
    <property type="term" value="P:transmembrane transport"/>
    <property type="evidence" value="ECO:0007669"/>
    <property type="project" value="InterPro"/>
</dbReference>
<keyword evidence="2" id="KW-0813">Transport</keyword>
<dbReference type="PANTHER" id="PTHR30465:SF66">
    <property type="entry name" value="INNER MEMBRANE ABC TRANSPORTER PERMEASE PROTEIN YEJB"/>
    <property type="match status" value="1"/>
</dbReference>
<evidence type="ECO:0000256" key="1">
    <source>
        <dbReference type="ARBA" id="ARBA00004651"/>
    </source>
</evidence>
<dbReference type="CDD" id="cd06261">
    <property type="entry name" value="TM_PBP2"/>
    <property type="match status" value="1"/>
</dbReference>
<keyword evidence="5 7" id="KW-1133">Transmembrane helix</keyword>
<feature type="transmembrane region" description="Helical" evidence="7">
    <location>
        <begin position="174"/>
        <end position="198"/>
    </location>
</feature>
<feature type="transmembrane region" description="Helical" evidence="7">
    <location>
        <begin position="142"/>
        <end position="162"/>
    </location>
</feature>